<feature type="compositionally biased region" description="Polar residues" evidence="1">
    <location>
        <begin position="44"/>
        <end position="55"/>
    </location>
</feature>
<dbReference type="AlphaFoldDB" id="A0A914WSL9"/>
<reference evidence="3" key="1">
    <citation type="submission" date="2022-11" db="UniProtKB">
        <authorList>
            <consortium name="WormBaseParasite"/>
        </authorList>
    </citation>
    <scope>IDENTIFICATION</scope>
</reference>
<dbReference type="Proteomes" id="UP000887566">
    <property type="component" value="Unplaced"/>
</dbReference>
<feature type="compositionally biased region" description="Basic and acidic residues" evidence="1">
    <location>
        <begin position="27"/>
        <end position="37"/>
    </location>
</feature>
<proteinExistence type="predicted"/>
<dbReference type="WBParaSite" id="PSAMB.scaffold50size93760.g1091.t1">
    <property type="protein sequence ID" value="PSAMB.scaffold50size93760.g1091.t1"/>
    <property type="gene ID" value="PSAMB.scaffold50size93760.g1091"/>
</dbReference>
<feature type="compositionally biased region" description="Low complexity" evidence="1">
    <location>
        <begin position="93"/>
        <end position="104"/>
    </location>
</feature>
<accession>A0A914WSL9</accession>
<evidence type="ECO:0000313" key="2">
    <source>
        <dbReference type="Proteomes" id="UP000887566"/>
    </source>
</evidence>
<sequence length="104" mass="11588">MKMCVGAQRARTARSAGRCSSVTPSFDIDHTPAERRAHPARTCLQRQSTACSAEQSPLVKAAAREAAPTSRQRLHRLQRMHDRRTSRDSGAQSRRLPLLRPSAR</sequence>
<evidence type="ECO:0000256" key="1">
    <source>
        <dbReference type="SAM" id="MobiDB-lite"/>
    </source>
</evidence>
<feature type="region of interest" description="Disordered" evidence="1">
    <location>
        <begin position="1"/>
        <end position="104"/>
    </location>
</feature>
<organism evidence="2 3">
    <name type="scientific">Plectus sambesii</name>
    <dbReference type="NCBI Taxonomy" id="2011161"/>
    <lineage>
        <taxon>Eukaryota</taxon>
        <taxon>Metazoa</taxon>
        <taxon>Ecdysozoa</taxon>
        <taxon>Nematoda</taxon>
        <taxon>Chromadorea</taxon>
        <taxon>Plectida</taxon>
        <taxon>Plectina</taxon>
        <taxon>Plectoidea</taxon>
        <taxon>Plectidae</taxon>
        <taxon>Plectus</taxon>
    </lineage>
</organism>
<protein>
    <submittedName>
        <fullName evidence="3">Uncharacterized protein</fullName>
    </submittedName>
</protein>
<name>A0A914WSL9_9BILA</name>
<evidence type="ECO:0000313" key="3">
    <source>
        <dbReference type="WBParaSite" id="PSAMB.scaffold50size93760.g1091.t1"/>
    </source>
</evidence>
<keyword evidence="2" id="KW-1185">Reference proteome</keyword>